<dbReference type="PIRSF" id="PIRSF030820">
    <property type="entry name" value="UCP030820"/>
    <property type="match status" value="1"/>
</dbReference>
<accession>A0A917ZJY6</accession>
<keyword evidence="2" id="KW-1185">Reference proteome</keyword>
<dbReference type="InterPro" id="IPR008318">
    <property type="entry name" value="UCP030820"/>
</dbReference>
<dbReference type="EMBL" id="BMLT01000006">
    <property type="protein sequence ID" value="GGO83192.1"/>
    <property type="molecule type" value="Genomic_DNA"/>
</dbReference>
<gene>
    <name evidence="1" type="ORF">GCM10011348_26360</name>
</gene>
<organism evidence="1 2">
    <name type="scientific">Marinobacterium nitratireducens</name>
    <dbReference type="NCBI Taxonomy" id="518897"/>
    <lineage>
        <taxon>Bacteria</taxon>
        <taxon>Pseudomonadati</taxon>
        <taxon>Pseudomonadota</taxon>
        <taxon>Gammaproteobacteria</taxon>
        <taxon>Oceanospirillales</taxon>
        <taxon>Oceanospirillaceae</taxon>
        <taxon>Marinobacterium</taxon>
    </lineage>
</organism>
<evidence type="ECO:0008006" key="3">
    <source>
        <dbReference type="Google" id="ProtNLM"/>
    </source>
</evidence>
<evidence type="ECO:0000313" key="1">
    <source>
        <dbReference type="EMBL" id="GGO83192.1"/>
    </source>
</evidence>
<dbReference type="Proteomes" id="UP000599578">
    <property type="component" value="Unassembled WGS sequence"/>
</dbReference>
<dbReference type="RefSeq" id="WP_188861079.1">
    <property type="nucleotide sequence ID" value="NZ_BMLT01000006.1"/>
</dbReference>
<name>A0A917ZJY6_9GAMM</name>
<evidence type="ECO:0000313" key="2">
    <source>
        <dbReference type="Proteomes" id="UP000599578"/>
    </source>
</evidence>
<sequence length="164" mass="18399">MPLLINRQVVSQDNWQFVDAEASLEQLPKDGDIVVPLALWLENRDALAAHNGALGVQFNGDDDIEPLLADLDKLALVAVEFPVFRDGRGFSQARLVRRAGFKGQLRAVGDVTRDRFEYLHRCGFDALQVPEDRFTPETLNAFGEIGAYYQGALDDPRPIYRQGR</sequence>
<protein>
    <recommendedName>
        <fullName evidence="3">Oxidoreductase probably involved in sulfite reduction</fullName>
    </recommendedName>
</protein>
<dbReference type="AlphaFoldDB" id="A0A917ZJY6"/>
<comment type="caution">
    <text evidence="1">The sequence shown here is derived from an EMBL/GenBank/DDBJ whole genome shotgun (WGS) entry which is preliminary data.</text>
</comment>
<reference evidence="1 2" key="1">
    <citation type="journal article" date="2014" name="Int. J. Syst. Evol. Microbiol.">
        <title>Complete genome sequence of Corynebacterium casei LMG S-19264T (=DSM 44701T), isolated from a smear-ripened cheese.</title>
        <authorList>
            <consortium name="US DOE Joint Genome Institute (JGI-PGF)"/>
            <person name="Walter F."/>
            <person name="Albersmeier A."/>
            <person name="Kalinowski J."/>
            <person name="Ruckert C."/>
        </authorList>
    </citation>
    <scope>NUCLEOTIDE SEQUENCE [LARGE SCALE GENOMIC DNA]</scope>
    <source>
        <strain evidence="1 2">CGMCC 1.7286</strain>
    </source>
</reference>
<proteinExistence type="predicted"/>
<dbReference type="Pfam" id="PF06073">
    <property type="entry name" value="DUF934"/>
    <property type="match status" value="1"/>
</dbReference>